<dbReference type="STRING" id="228405.HNE_2434"/>
<evidence type="ECO:0000313" key="2">
    <source>
        <dbReference type="EMBL" id="ABI76541.1"/>
    </source>
</evidence>
<dbReference type="GO" id="GO:0020037">
    <property type="term" value="F:heme binding"/>
    <property type="evidence" value="ECO:0007669"/>
    <property type="project" value="InterPro"/>
</dbReference>
<dbReference type="KEGG" id="hne:HNE_2434"/>
<organism evidence="2 3">
    <name type="scientific">Hyphomonas neptunium (strain ATCC 15444)</name>
    <dbReference type="NCBI Taxonomy" id="228405"/>
    <lineage>
        <taxon>Bacteria</taxon>
        <taxon>Pseudomonadati</taxon>
        <taxon>Pseudomonadota</taxon>
        <taxon>Alphaproteobacteria</taxon>
        <taxon>Hyphomonadales</taxon>
        <taxon>Hyphomonadaceae</taxon>
        <taxon>Hyphomonas</taxon>
    </lineage>
</organism>
<evidence type="ECO:0000259" key="1">
    <source>
        <dbReference type="Pfam" id="PF07700"/>
    </source>
</evidence>
<dbReference type="PANTHER" id="PTHR45655">
    <property type="entry name" value="GUANYLATE CYCLASE SOLUBLE SUBUNIT BETA-2"/>
    <property type="match status" value="1"/>
</dbReference>
<dbReference type="AlphaFoldDB" id="Q0BZG4"/>
<reference evidence="2 3" key="1">
    <citation type="journal article" date="2006" name="J. Bacteriol.">
        <title>Comparative genomic evidence for a close relationship between the dimorphic prosthecate bacteria Hyphomonas neptunium and Caulobacter crescentus.</title>
        <authorList>
            <person name="Badger J.H."/>
            <person name="Hoover T.R."/>
            <person name="Brun Y.V."/>
            <person name="Weiner R.M."/>
            <person name="Laub M.T."/>
            <person name="Alexandre G."/>
            <person name="Mrazek J."/>
            <person name="Ren Q."/>
            <person name="Paulsen I.T."/>
            <person name="Nelson K.E."/>
            <person name="Khouri H.M."/>
            <person name="Radune D."/>
            <person name="Sosa J."/>
            <person name="Dodson R.J."/>
            <person name="Sullivan S.A."/>
            <person name="Rosovitz M.J."/>
            <person name="Madupu R."/>
            <person name="Brinkac L.M."/>
            <person name="Durkin A.S."/>
            <person name="Daugherty S.C."/>
            <person name="Kothari S.P."/>
            <person name="Giglio M.G."/>
            <person name="Zhou L."/>
            <person name="Haft D.H."/>
            <person name="Selengut J.D."/>
            <person name="Davidsen T.M."/>
            <person name="Yang Q."/>
            <person name="Zafar N."/>
            <person name="Ward N.L."/>
        </authorList>
    </citation>
    <scope>NUCLEOTIDE SEQUENCE [LARGE SCALE GENOMIC DNA]</scope>
    <source>
        <strain evidence="2 3">ATCC 15444</strain>
    </source>
</reference>
<dbReference type="Pfam" id="PF07700">
    <property type="entry name" value="HNOB"/>
    <property type="match status" value="1"/>
</dbReference>
<dbReference type="Proteomes" id="UP000001959">
    <property type="component" value="Chromosome"/>
</dbReference>
<dbReference type="Gene3D" id="3.90.1520.10">
    <property type="entry name" value="H-NOX domain"/>
    <property type="match status" value="1"/>
</dbReference>
<keyword evidence="3" id="KW-1185">Reference proteome</keyword>
<dbReference type="eggNOG" id="COG1060">
    <property type="taxonomic scope" value="Bacteria"/>
</dbReference>
<dbReference type="InterPro" id="IPR011644">
    <property type="entry name" value="Heme_NO-bd"/>
</dbReference>
<dbReference type="PANTHER" id="PTHR45655:SF13">
    <property type="entry name" value="SOLUBLE GUANYLATE CYCLASE GCY-32-RELATED"/>
    <property type="match status" value="1"/>
</dbReference>
<name>Q0BZG4_HYPNA</name>
<feature type="domain" description="Heme NO-binding" evidence="1">
    <location>
        <begin position="2"/>
        <end position="162"/>
    </location>
</feature>
<dbReference type="InterPro" id="IPR024096">
    <property type="entry name" value="NO_sig/Golgi_transp_ligand-bd"/>
</dbReference>
<accession>Q0BZG4</accession>
<evidence type="ECO:0000313" key="3">
    <source>
        <dbReference type="Proteomes" id="UP000001959"/>
    </source>
</evidence>
<dbReference type="EMBL" id="CP000158">
    <property type="protein sequence ID" value="ABI76541.1"/>
    <property type="molecule type" value="Genomic_DNA"/>
</dbReference>
<sequence>MYGMVHTAARSMVVETMGDAAWRNVLSQADLDGEYFISGQNYSDKVTFALIDAITKVSGIETPDLLRSFGQYWIGYTAKSSYGTMFRVGGDELESFLANLNRMHASIHSTMPASRMPSFEFLRTENGRIDVLYTSDRDGLLPFVEGLLKGLMDHFGETGRVTHAVTDEGDVFSLHCDARNSAAPGAA</sequence>
<gene>
    <name evidence="2" type="ordered locus">HNE_2434</name>
</gene>
<dbReference type="SUPFAM" id="SSF111126">
    <property type="entry name" value="Ligand-binding domain in the NO signalling and Golgi transport"/>
    <property type="match status" value="1"/>
</dbReference>
<dbReference type="HOGENOM" id="CLU_079260_0_1_5"/>
<protein>
    <recommendedName>
        <fullName evidence="1">Heme NO-binding domain-containing protein</fullName>
    </recommendedName>
</protein>
<dbReference type="InterPro" id="IPR038158">
    <property type="entry name" value="H-NOX_domain_sf"/>
</dbReference>
<proteinExistence type="predicted"/>